<dbReference type="EMBL" id="FOHX01000002">
    <property type="protein sequence ID" value="SET11809.1"/>
    <property type="molecule type" value="Genomic_DNA"/>
</dbReference>
<dbReference type="PROSITE" id="PS50234">
    <property type="entry name" value="VWFA"/>
    <property type="match status" value="1"/>
</dbReference>
<dbReference type="Gene3D" id="3.40.50.410">
    <property type="entry name" value="von Willebrand factor, type A domain"/>
    <property type="match status" value="1"/>
</dbReference>
<dbReference type="STRING" id="568860.SAMN05421811_102102"/>
<dbReference type="AlphaFoldDB" id="A0A1I0BXQ0"/>
<accession>A0A1I0BXQ0</accession>
<protein>
    <submittedName>
        <fullName evidence="2">Uncharacterized conserved protein YegL, contains vWA domain of TerY type</fullName>
    </submittedName>
</protein>
<dbReference type="SUPFAM" id="SSF53300">
    <property type="entry name" value="vWA-like"/>
    <property type="match status" value="1"/>
</dbReference>
<dbReference type="SMART" id="SM00327">
    <property type="entry name" value="VWA"/>
    <property type="match status" value="1"/>
</dbReference>
<keyword evidence="3" id="KW-1185">Reference proteome</keyword>
<sequence>MFPVFLVIDVSYSMAGEPIEAVNAALPDLKAAIEDDPTVGELARVAVIAFADTATVVLPLSDLQYAGLPLLEPGGATNFAEAFRAAREEIERAIRGLGRGSRFYRPVLFFMSDGMHVADEDWRGPLRQLTSPDWPFAPEVVAFGFGAAEAEALGTIATRYAFKANGADPAAQAREIISTLVRSIRTTSGSLRPDGDGGLVVDVDRSKFTPLPLMEVRE</sequence>
<dbReference type="InterPro" id="IPR002035">
    <property type="entry name" value="VWF_A"/>
</dbReference>
<reference evidence="2 3" key="1">
    <citation type="submission" date="2016-10" db="EMBL/GenBank/DDBJ databases">
        <authorList>
            <person name="de Groot N.N."/>
        </authorList>
    </citation>
    <scope>NUCLEOTIDE SEQUENCE [LARGE SCALE GENOMIC DNA]</scope>
    <source>
        <strain evidence="2 3">CGMCC 4.5598</strain>
    </source>
</reference>
<dbReference type="Proteomes" id="UP000199361">
    <property type="component" value="Unassembled WGS sequence"/>
</dbReference>
<gene>
    <name evidence="2" type="ORF">SAMN05421811_102102</name>
</gene>
<evidence type="ECO:0000259" key="1">
    <source>
        <dbReference type="PROSITE" id="PS50234"/>
    </source>
</evidence>
<organism evidence="2 3">
    <name type="scientific">Nonomuraea wenchangensis</name>
    <dbReference type="NCBI Taxonomy" id="568860"/>
    <lineage>
        <taxon>Bacteria</taxon>
        <taxon>Bacillati</taxon>
        <taxon>Actinomycetota</taxon>
        <taxon>Actinomycetes</taxon>
        <taxon>Streptosporangiales</taxon>
        <taxon>Streptosporangiaceae</taxon>
        <taxon>Nonomuraea</taxon>
    </lineage>
</organism>
<evidence type="ECO:0000313" key="3">
    <source>
        <dbReference type="Proteomes" id="UP000199361"/>
    </source>
</evidence>
<evidence type="ECO:0000313" key="2">
    <source>
        <dbReference type="EMBL" id="SET11809.1"/>
    </source>
</evidence>
<name>A0A1I0BXQ0_9ACTN</name>
<dbReference type="InterPro" id="IPR036465">
    <property type="entry name" value="vWFA_dom_sf"/>
</dbReference>
<feature type="domain" description="VWFA" evidence="1">
    <location>
        <begin position="3"/>
        <end position="184"/>
    </location>
</feature>
<proteinExistence type="predicted"/>
<dbReference type="Pfam" id="PF13519">
    <property type="entry name" value="VWA_2"/>
    <property type="match status" value="1"/>
</dbReference>